<dbReference type="HOGENOM" id="CLU_1391575_0_0_1"/>
<organism evidence="3">
    <name type="scientific">Drosophila sechellia</name>
    <name type="common">Fruit fly</name>
    <dbReference type="NCBI Taxonomy" id="7238"/>
    <lineage>
        <taxon>Eukaryota</taxon>
        <taxon>Metazoa</taxon>
        <taxon>Ecdysozoa</taxon>
        <taxon>Arthropoda</taxon>
        <taxon>Hexapoda</taxon>
        <taxon>Insecta</taxon>
        <taxon>Pterygota</taxon>
        <taxon>Neoptera</taxon>
        <taxon>Endopterygota</taxon>
        <taxon>Diptera</taxon>
        <taxon>Brachycera</taxon>
        <taxon>Muscomorpha</taxon>
        <taxon>Ephydroidea</taxon>
        <taxon>Drosophilidae</taxon>
        <taxon>Drosophila</taxon>
        <taxon>Sophophora</taxon>
    </lineage>
</organism>
<sequence length="198" mass="22340">MRACRPRKSAIITELCQLRRRRALVNMLFLRRHLIGEALGIMNRETRRLRINSRRRNRRRRAQFRVRTPSDSTMRSVRHYGQNPFRQGPRLQRNNSLWGQADIITTQGALEALNGLAAGNSEPNSLLVMVQYTNGRYYLSLEASGNPQNESYIVQNPIGNGQNQQVQDGNDPAAQAAEDNNPEVPNAKSKSGGSSESL</sequence>
<dbReference type="PhylomeDB" id="B4HYZ2"/>
<evidence type="ECO:0000256" key="1">
    <source>
        <dbReference type="SAM" id="MobiDB-lite"/>
    </source>
</evidence>
<dbReference type="EMBL" id="CH480818">
    <property type="protein sequence ID" value="EDW52272.1"/>
    <property type="molecule type" value="Genomic_DNA"/>
</dbReference>
<feature type="region of interest" description="Disordered" evidence="1">
    <location>
        <begin position="150"/>
        <end position="198"/>
    </location>
</feature>
<dbReference type="AlphaFoldDB" id="B4HYZ2"/>
<accession>B4HYZ2</accession>
<dbReference type="STRING" id="7238.B4HYZ2"/>
<keyword evidence="3" id="KW-1185">Reference proteome</keyword>
<dbReference type="Proteomes" id="UP000001292">
    <property type="component" value="Unassembled WGS sequence"/>
</dbReference>
<proteinExistence type="predicted"/>
<gene>
    <name evidence="2" type="primary">Dsec\GM12397</name>
    <name evidence="2" type="ORF">Dsec_GM12397</name>
</gene>
<evidence type="ECO:0000313" key="2">
    <source>
        <dbReference type="EMBL" id="EDW52272.1"/>
    </source>
</evidence>
<dbReference type="OMA" id="QYTNGRY"/>
<reference evidence="2 3" key="1">
    <citation type="journal article" date="2007" name="Nature">
        <title>Evolution of genes and genomes on the Drosophila phylogeny.</title>
        <authorList>
            <consortium name="Drosophila 12 Genomes Consortium"/>
            <person name="Clark A.G."/>
            <person name="Eisen M.B."/>
            <person name="Smith D.R."/>
            <person name="Bergman C.M."/>
            <person name="Oliver B."/>
            <person name="Markow T.A."/>
            <person name="Kaufman T.C."/>
            <person name="Kellis M."/>
            <person name="Gelbart W."/>
            <person name="Iyer V.N."/>
            <person name="Pollard D.A."/>
            <person name="Sackton T.B."/>
            <person name="Larracuente A.M."/>
            <person name="Singh N.D."/>
            <person name="Abad J.P."/>
            <person name="Abt D.N."/>
            <person name="Adryan B."/>
            <person name="Aguade M."/>
            <person name="Akashi H."/>
            <person name="Anderson W.W."/>
            <person name="Aquadro C.F."/>
            <person name="Ardell D.H."/>
            <person name="Arguello R."/>
            <person name="Artieri C.G."/>
            <person name="Barbash D.A."/>
            <person name="Barker D."/>
            <person name="Barsanti P."/>
            <person name="Batterham P."/>
            <person name="Batzoglou S."/>
            <person name="Begun D."/>
            <person name="Bhutkar A."/>
            <person name="Blanco E."/>
            <person name="Bosak S.A."/>
            <person name="Bradley R.K."/>
            <person name="Brand A.D."/>
            <person name="Brent M.R."/>
            <person name="Brooks A.N."/>
            <person name="Brown R.H."/>
            <person name="Butlin R.K."/>
            <person name="Caggese C."/>
            <person name="Calvi B.R."/>
            <person name="Bernardo de Carvalho A."/>
            <person name="Caspi A."/>
            <person name="Castrezana S."/>
            <person name="Celniker S.E."/>
            <person name="Chang J.L."/>
            <person name="Chapple C."/>
            <person name="Chatterji S."/>
            <person name="Chinwalla A."/>
            <person name="Civetta A."/>
            <person name="Clifton S.W."/>
            <person name="Comeron J.M."/>
            <person name="Costello J.C."/>
            <person name="Coyne J.A."/>
            <person name="Daub J."/>
            <person name="David R.G."/>
            <person name="Delcher A.L."/>
            <person name="Delehaunty K."/>
            <person name="Do C.B."/>
            <person name="Ebling H."/>
            <person name="Edwards K."/>
            <person name="Eickbush T."/>
            <person name="Evans J.D."/>
            <person name="Filipski A."/>
            <person name="Findeiss S."/>
            <person name="Freyhult E."/>
            <person name="Fulton L."/>
            <person name="Fulton R."/>
            <person name="Garcia A.C."/>
            <person name="Gardiner A."/>
            <person name="Garfield D.A."/>
            <person name="Garvin B.E."/>
            <person name="Gibson G."/>
            <person name="Gilbert D."/>
            <person name="Gnerre S."/>
            <person name="Godfrey J."/>
            <person name="Good R."/>
            <person name="Gotea V."/>
            <person name="Gravely B."/>
            <person name="Greenberg A.J."/>
            <person name="Griffiths-Jones S."/>
            <person name="Gross S."/>
            <person name="Guigo R."/>
            <person name="Gustafson E.A."/>
            <person name="Haerty W."/>
            <person name="Hahn M.W."/>
            <person name="Halligan D.L."/>
            <person name="Halpern A.L."/>
            <person name="Halter G.M."/>
            <person name="Han M.V."/>
            <person name="Heger A."/>
            <person name="Hillier L."/>
            <person name="Hinrichs A.S."/>
            <person name="Holmes I."/>
            <person name="Hoskins R.A."/>
            <person name="Hubisz M.J."/>
            <person name="Hultmark D."/>
            <person name="Huntley M.A."/>
            <person name="Jaffe D.B."/>
            <person name="Jagadeeshan S."/>
            <person name="Jeck W.R."/>
            <person name="Johnson J."/>
            <person name="Jones C.D."/>
            <person name="Jordan W.C."/>
            <person name="Karpen G.H."/>
            <person name="Kataoka E."/>
            <person name="Keightley P.D."/>
            <person name="Kheradpour P."/>
            <person name="Kirkness E.F."/>
            <person name="Koerich L.B."/>
            <person name="Kristiansen K."/>
            <person name="Kudrna D."/>
            <person name="Kulathinal R.J."/>
            <person name="Kumar S."/>
            <person name="Kwok R."/>
            <person name="Lander E."/>
            <person name="Langley C.H."/>
            <person name="Lapoint R."/>
            <person name="Lazzaro B.P."/>
            <person name="Lee S.J."/>
            <person name="Levesque L."/>
            <person name="Li R."/>
            <person name="Lin C.F."/>
            <person name="Lin M.F."/>
            <person name="Lindblad-Toh K."/>
            <person name="Llopart A."/>
            <person name="Long M."/>
            <person name="Low L."/>
            <person name="Lozovsky E."/>
            <person name="Lu J."/>
            <person name="Luo M."/>
            <person name="Machado C.A."/>
            <person name="Makalowski W."/>
            <person name="Marzo M."/>
            <person name="Matsuda M."/>
            <person name="Matzkin L."/>
            <person name="McAllister B."/>
            <person name="McBride C.S."/>
            <person name="McKernan B."/>
            <person name="McKernan K."/>
            <person name="Mendez-Lago M."/>
            <person name="Minx P."/>
            <person name="Mollenhauer M.U."/>
            <person name="Montooth K."/>
            <person name="Mount S.M."/>
            <person name="Mu X."/>
            <person name="Myers E."/>
            <person name="Negre B."/>
            <person name="Newfeld S."/>
            <person name="Nielsen R."/>
            <person name="Noor M.A."/>
            <person name="O'Grady P."/>
            <person name="Pachter L."/>
            <person name="Papaceit M."/>
            <person name="Parisi M.J."/>
            <person name="Parisi M."/>
            <person name="Parts L."/>
            <person name="Pedersen J.S."/>
            <person name="Pesole G."/>
            <person name="Phillippy A.M."/>
            <person name="Ponting C.P."/>
            <person name="Pop M."/>
            <person name="Porcelli D."/>
            <person name="Powell J.R."/>
            <person name="Prohaska S."/>
            <person name="Pruitt K."/>
            <person name="Puig M."/>
            <person name="Quesneville H."/>
            <person name="Ram K.R."/>
            <person name="Rand D."/>
            <person name="Rasmussen M.D."/>
            <person name="Reed L.K."/>
            <person name="Reenan R."/>
            <person name="Reily A."/>
            <person name="Remington K.A."/>
            <person name="Rieger T.T."/>
            <person name="Ritchie M.G."/>
            <person name="Robin C."/>
            <person name="Rogers Y.H."/>
            <person name="Rohde C."/>
            <person name="Rozas J."/>
            <person name="Rubenfield M.J."/>
            <person name="Ruiz A."/>
            <person name="Russo S."/>
            <person name="Salzberg S.L."/>
            <person name="Sanchez-Gracia A."/>
            <person name="Saranga D.J."/>
            <person name="Sato H."/>
            <person name="Schaeffer S.W."/>
            <person name="Schatz M.C."/>
            <person name="Schlenke T."/>
            <person name="Schwartz R."/>
            <person name="Segarra C."/>
            <person name="Singh R.S."/>
            <person name="Sirot L."/>
            <person name="Sirota M."/>
            <person name="Sisneros N.B."/>
            <person name="Smith C.D."/>
            <person name="Smith T.F."/>
            <person name="Spieth J."/>
            <person name="Stage D.E."/>
            <person name="Stark A."/>
            <person name="Stephan W."/>
            <person name="Strausberg R.L."/>
            <person name="Strempel S."/>
            <person name="Sturgill D."/>
            <person name="Sutton G."/>
            <person name="Sutton G.G."/>
            <person name="Tao W."/>
            <person name="Teichmann S."/>
            <person name="Tobari Y.N."/>
            <person name="Tomimura Y."/>
            <person name="Tsolas J.M."/>
            <person name="Valente V.L."/>
            <person name="Venter E."/>
            <person name="Venter J.C."/>
            <person name="Vicario S."/>
            <person name="Vieira F.G."/>
            <person name="Vilella A.J."/>
            <person name="Villasante A."/>
            <person name="Walenz B."/>
            <person name="Wang J."/>
            <person name="Wasserman M."/>
            <person name="Watts T."/>
            <person name="Wilson D."/>
            <person name="Wilson R.K."/>
            <person name="Wing R.A."/>
            <person name="Wolfner M.F."/>
            <person name="Wong A."/>
            <person name="Wong G.K."/>
            <person name="Wu C.I."/>
            <person name="Wu G."/>
            <person name="Yamamoto D."/>
            <person name="Yang H.P."/>
            <person name="Yang S.P."/>
            <person name="Yorke J.A."/>
            <person name="Yoshida K."/>
            <person name="Zdobnov E."/>
            <person name="Zhang P."/>
            <person name="Zhang Y."/>
            <person name="Zimin A.V."/>
            <person name="Baldwin J."/>
            <person name="Abdouelleil A."/>
            <person name="Abdulkadir J."/>
            <person name="Abebe A."/>
            <person name="Abera B."/>
            <person name="Abreu J."/>
            <person name="Acer S.C."/>
            <person name="Aftuck L."/>
            <person name="Alexander A."/>
            <person name="An P."/>
            <person name="Anderson E."/>
            <person name="Anderson S."/>
            <person name="Arachi H."/>
            <person name="Azer M."/>
            <person name="Bachantsang P."/>
            <person name="Barry A."/>
            <person name="Bayul T."/>
            <person name="Berlin A."/>
            <person name="Bessette D."/>
            <person name="Bloom T."/>
            <person name="Blye J."/>
            <person name="Boguslavskiy L."/>
            <person name="Bonnet C."/>
            <person name="Boukhgalter B."/>
            <person name="Bourzgui I."/>
            <person name="Brown A."/>
            <person name="Cahill P."/>
            <person name="Channer S."/>
            <person name="Cheshatsang Y."/>
            <person name="Chuda L."/>
            <person name="Citroen M."/>
            <person name="Collymore A."/>
            <person name="Cooke P."/>
            <person name="Costello M."/>
            <person name="D'Aco K."/>
            <person name="Daza R."/>
            <person name="De Haan G."/>
            <person name="DeGray S."/>
            <person name="DeMaso C."/>
            <person name="Dhargay N."/>
            <person name="Dooley K."/>
            <person name="Dooley E."/>
            <person name="Doricent M."/>
            <person name="Dorje P."/>
            <person name="Dorjee K."/>
            <person name="Dupes A."/>
            <person name="Elong R."/>
            <person name="Falk J."/>
            <person name="Farina A."/>
            <person name="Faro S."/>
            <person name="Ferguson D."/>
            <person name="Fisher S."/>
            <person name="Foley C.D."/>
            <person name="Franke A."/>
            <person name="Friedrich D."/>
            <person name="Gadbois L."/>
            <person name="Gearin G."/>
            <person name="Gearin C.R."/>
            <person name="Giannoukos G."/>
            <person name="Goode T."/>
            <person name="Graham J."/>
            <person name="Grandbois E."/>
            <person name="Grewal S."/>
            <person name="Gyaltsen K."/>
            <person name="Hafez N."/>
            <person name="Hagos B."/>
            <person name="Hall J."/>
            <person name="Henson C."/>
            <person name="Hollinger A."/>
            <person name="Honan T."/>
            <person name="Huard M.D."/>
            <person name="Hughes L."/>
            <person name="Hurhula B."/>
            <person name="Husby M.E."/>
            <person name="Kamat A."/>
            <person name="Kanga B."/>
            <person name="Kashin S."/>
            <person name="Khazanovich D."/>
            <person name="Kisner P."/>
            <person name="Lance K."/>
            <person name="Lara M."/>
            <person name="Lee W."/>
            <person name="Lennon N."/>
            <person name="Letendre F."/>
            <person name="LeVine R."/>
            <person name="Lipovsky A."/>
            <person name="Liu X."/>
            <person name="Liu J."/>
            <person name="Liu S."/>
            <person name="Lokyitsang T."/>
            <person name="Lokyitsang Y."/>
            <person name="Lubonja R."/>
            <person name="Lui A."/>
            <person name="MacDonald P."/>
            <person name="Magnisalis V."/>
            <person name="Maru K."/>
            <person name="Matthews C."/>
            <person name="McCusker W."/>
            <person name="McDonough S."/>
            <person name="Mehta T."/>
            <person name="Meldrim J."/>
            <person name="Meneus L."/>
            <person name="Mihai O."/>
            <person name="Mihalev A."/>
            <person name="Mihova T."/>
            <person name="Mittelman R."/>
            <person name="Mlenga V."/>
            <person name="Montmayeur A."/>
            <person name="Mulrain L."/>
            <person name="Navidi A."/>
            <person name="Naylor J."/>
            <person name="Negash T."/>
            <person name="Nguyen T."/>
            <person name="Nguyen N."/>
            <person name="Nicol R."/>
            <person name="Norbu C."/>
            <person name="Norbu N."/>
            <person name="Novod N."/>
            <person name="O'Neill B."/>
            <person name="Osman S."/>
            <person name="Markiewicz E."/>
            <person name="Oyono O.L."/>
            <person name="Patti C."/>
            <person name="Phunkhang P."/>
            <person name="Pierre F."/>
            <person name="Priest M."/>
            <person name="Raghuraman S."/>
            <person name="Rege F."/>
            <person name="Reyes R."/>
            <person name="Rise C."/>
            <person name="Rogov P."/>
            <person name="Ross K."/>
            <person name="Ryan E."/>
            <person name="Settipalli S."/>
            <person name="Shea T."/>
            <person name="Sherpa N."/>
            <person name="Shi L."/>
            <person name="Shih D."/>
            <person name="Sparrow T."/>
            <person name="Spaulding J."/>
            <person name="Stalker J."/>
            <person name="Stange-Thomann N."/>
            <person name="Stavropoulos S."/>
            <person name="Stone C."/>
            <person name="Strader C."/>
            <person name="Tesfaye S."/>
            <person name="Thomson T."/>
            <person name="Thoulutsang Y."/>
            <person name="Thoulutsang D."/>
            <person name="Topham K."/>
            <person name="Topping I."/>
            <person name="Tsamla T."/>
            <person name="Vassiliev H."/>
            <person name="Vo A."/>
            <person name="Wangchuk T."/>
            <person name="Wangdi T."/>
            <person name="Weiand M."/>
            <person name="Wilkinson J."/>
            <person name="Wilson A."/>
            <person name="Yadav S."/>
            <person name="Young G."/>
            <person name="Yu Q."/>
            <person name="Zembek L."/>
            <person name="Zhong D."/>
            <person name="Zimmer A."/>
            <person name="Zwirko Z."/>
            <person name="Jaffe D.B."/>
            <person name="Alvarez P."/>
            <person name="Brockman W."/>
            <person name="Butler J."/>
            <person name="Chin C."/>
            <person name="Gnerre S."/>
            <person name="Grabherr M."/>
            <person name="Kleber M."/>
            <person name="Mauceli E."/>
            <person name="MacCallum I."/>
        </authorList>
    </citation>
    <scope>NUCLEOTIDE SEQUENCE [LARGE SCALE GENOMIC DNA]</scope>
    <source>
        <strain evidence="3">Rob3c / Tucson 14021-0248.25</strain>
    </source>
</reference>
<evidence type="ECO:0000313" key="3">
    <source>
        <dbReference type="Proteomes" id="UP000001292"/>
    </source>
</evidence>
<feature type="compositionally biased region" description="Polar residues" evidence="1">
    <location>
        <begin position="188"/>
        <end position="198"/>
    </location>
</feature>
<name>B4HYZ2_DROSE</name>
<protein>
    <submittedName>
        <fullName evidence="2">GM12397</fullName>
    </submittedName>
</protein>
<feature type="compositionally biased region" description="Low complexity" evidence="1">
    <location>
        <begin position="159"/>
        <end position="171"/>
    </location>
</feature>